<feature type="transmembrane region" description="Helical" evidence="5">
    <location>
        <begin position="164"/>
        <end position="181"/>
    </location>
</feature>
<dbReference type="InterPro" id="IPR036259">
    <property type="entry name" value="MFS_trans_sf"/>
</dbReference>
<dbReference type="InterPro" id="IPR020846">
    <property type="entry name" value="MFS_dom"/>
</dbReference>
<reference evidence="7 8" key="1">
    <citation type="journal article" date="2021" name="Elife">
        <title>Chloroplast acquisition without the gene transfer in kleptoplastic sea slugs, Plakobranchus ocellatus.</title>
        <authorList>
            <person name="Maeda T."/>
            <person name="Takahashi S."/>
            <person name="Yoshida T."/>
            <person name="Shimamura S."/>
            <person name="Takaki Y."/>
            <person name="Nagai Y."/>
            <person name="Toyoda A."/>
            <person name="Suzuki Y."/>
            <person name="Arimoto A."/>
            <person name="Ishii H."/>
            <person name="Satoh N."/>
            <person name="Nishiyama T."/>
            <person name="Hasebe M."/>
            <person name="Maruyama T."/>
            <person name="Minagawa J."/>
            <person name="Obokata J."/>
            <person name="Shigenobu S."/>
        </authorList>
    </citation>
    <scope>NUCLEOTIDE SEQUENCE [LARGE SCALE GENOMIC DNA]</scope>
</reference>
<comment type="subcellular location">
    <subcellularLocation>
        <location evidence="1">Membrane</location>
        <topology evidence="1">Multi-pass membrane protein</topology>
    </subcellularLocation>
</comment>
<evidence type="ECO:0000256" key="3">
    <source>
        <dbReference type="ARBA" id="ARBA00022989"/>
    </source>
</evidence>
<name>A0AAV3XZZ2_9GAST</name>
<evidence type="ECO:0000256" key="4">
    <source>
        <dbReference type="ARBA" id="ARBA00023136"/>
    </source>
</evidence>
<dbReference type="PANTHER" id="PTHR24064">
    <property type="entry name" value="SOLUTE CARRIER FAMILY 22 MEMBER"/>
    <property type="match status" value="1"/>
</dbReference>
<keyword evidence="4 5" id="KW-0472">Membrane</keyword>
<feature type="transmembrane region" description="Helical" evidence="5">
    <location>
        <begin position="406"/>
        <end position="427"/>
    </location>
</feature>
<feature type="transmembrane region" description="Helical" evidence="5">
    <location>
        <begin position="57"/>
        <end position="75"/>
    </location>
</feature>
<accession>A0AAV3XZZ2</accession>
<feature type="transmembrane region" description="Helical" evidence="5">
    <location>
        <begin position="527"/>
        <end position="548"/>
    </location>
</feature>
<proteinExistence type="predicted"/>
<evidence type="ECO:0000256" key="2">
    <source>
        <dbReference type="ARBA" id="ARBA00022692"/>
    </source>
</evidence>
<feature type="transmembrane region" description="Helical" evidence="5">
    <location>
        <begin position="375"/>
        <end position="394"/>
    </location>
</feature>
<evidence type="ECO:0000256" key="1">
    <source>
        <dbReference type="ARBA" id="ARBA00004141"/>
    </source>
</evidence>
<feature type="transmembrane region" description="Helical" evidence="5">
    <location>
        <begin position="188"/>
        <end position="209"/>
    </location>
</feature>
<feature type="transmembrane region" description="Helical" evidence="5">
    <location>
        <begin position="215"/>
        <end position="234"/>
    </location>
</feature>
<evidence type="ECO:0000313" key="8">
    <source>
        <dbReference type="Proteomes" id="UP000735302"/>
    </source>
</evidence>
<keyword evidence="8" id="KW-1185">Reference proteome</keyword>
<keyword evidence="2 5" id="KW-0812">Transmembrane</keyword>
<dbReference type="InterPro" id="IPR011701">
    <property type="entry name" value="MFS"/>
</dbReference>
<dbReference type="EMBL" id="BLXT01000825">
    <property type="protein sequence ID" value="GFN80525.1"/>
    <property type="molecule type" value="Genomic_DNA"/>
</dbReference>
<feature type="transmembrane region" description="Helical" evidence="5">
    <location>
        <begin position="434"/>
        <end position="454"/>
    </location>
</feature>
<organism evidence="7 8">
    <name type="scientific">Plakobranchus ocellatus</name>
    <dbReference type="NCBI Taxonomy" id="259542"/>
    <lineage>
        <taxon>Eukaryota</taxon>
        <taxon>Metazoa</taxon>
        <taxon>Spiralia</taxon>
        <taxon>Lophotrochozoa</taxon>
        <taxon>Mollusca</taxon>
        <taxon>Gastropoda</taxon>
        <taxon>Heterobranchia</taxon>
        <taxon>Euthyneura</taxon>
        <taxon>Panpulmonata</taxon>
        <taxon>Sacoglossa</taxon>
        <taxon>Placobranchoidea</taxon>
        <taxon>Plakobranchidae</taxon>
        <taxon>Plakobranchus</taxon>
    </lineage>
</organism>
<protein>
    <submittedName>
        <fullName evidence="7">Solute carrier family 22 member 4</fullName>
    </submittedName>
</protein>
<feature type="transmembrane region" description="Helical" evidence="5">
    <location>
        <begin position="246"/>
        <end position="269"/>
    </location>
</feature>
<evidence type="ECO:0000313" key="7">
    <source>
        <dbReference type="EMBL" id="GFN80525.1"/>
    </source>
</evidence>
<feature type="domain" description="Major facilitator superfamily (MFS) profile" evidence="6">
    <location>
        <begin position="109"/>
        <end position="553"/>
    </location>
</feature>
<dbReference type="Pfam" id="PF07690">
    <property type="entry name" value="MFS_1"/>
    <property type="match status" value="1"/>
</dbReference>
<keyword evidence="3 5" id="KW-1133">Transmembrane helix</keyword>
<evidence type="ECO:0000259" key="6">
    <source>
        <dbReference type="PROSITE" id="PS50850"/>
    </source>
</evidence>
<gene>
    <name evidence="7" type="ORF">PoB_000703100</name>
</gene>
<dbReference type="Gene3D" id="1.20.1250.20">
    <property type="entry name" value="MFS general substrate transporter like domains"/>
    <property type="match status" value="1"/>
</dbReference>
<dbReference type="CDD" id="cd17317">
    <property type="entry name" value="MFS_SLC22"/>
    <property type="match status" value="1"/>
</dbReference>
<dbReference type="SUPFAM" id="SSF103473">
    <property type="entry name" value="MFS general substrate transporter"/>
    <property type="match status" value="1"/>
</dbReference>
<dbReference type="GO" id="GO:0016020">
    <property type="term" value="C:membrane"/>
    <property type="evidence" value="ECO:0007669"/>
    <property type="project" value="UniProtKB-SubCell"/>
</dbReference>
<dbReference type="AlphaFoldDB" id="A0AAV3XZZ2"/>
<dbReference type="Proteomes" id="UP000735302">
    <property type="component" value="Unassembled WGS sequence"/>
</dbReference>
<feature type="non-terminal residue" evidence="7">
    <location>
        <position position="1"/>
    </location>
</feature>
<dbReference type="GO" id="GO:0022857">
    <property type="term" value="F:transmembrane transporter activity"/>
    <property type="evidence" value="ECO:0007669"/>
    <property type="project" value="InterPro"/>
</dbReference>
<comment type="caution">
    <text evidence="7">The sequence shown here is derived from an EMBL/GenBank/DDBJ whole genome shotgun (WGS) entry which is preliminary data.</text>
</comment>
<feature type="transmembrane region" description="Helical" evidence="5">
    <location>
        <begin position="466"/>
        <end position="489"/>
    </location>
</feature>
<evidence type="ECO:0000256" key="5">
    <source>
        <dbReference type="SAM" id="Phobius"/>
    </source>
</evidence>
<feature type="transmembrane region" description="Helical" evidence="5">
    <location>
        <begin position="275"/>
        <end position="294"/>
    </location>
</feature>
<dbReference type="PROSITE" id="PS50850">
    <property type="entry name" value="MFS"/>
    <property type="match status" value="1"/>
</dbReference>
<sequence>IPSDPEPVDAVDTYSQRSYVEAHGNIQTETKKEDEWQSADAVEELQQYLGGYGRYQVLIYFFLSLVYMRGGWHVWVPIYQSWTPSFHCSASPGLSLDESVPTSVDDDGVMVFAECEQYVNLSVSNATEPCHNGWTYLWNSSYTSIVSWMDLVCDHAYQAELTTTMYMVGTATGTIFLTPLADRFGSKIVMLVCLWVQAVLGTVLIWASNIIAFCILKFLIGMTNITIALTTYVLMTESFDANHREIPTIALQFFWALGIISMALLGYLVPAWQDLELVIALPINILSLSFIFIIPESLPWLLSKGKIKEAEEVINKFIRFNRLSPVPDLHNKLAKFELKNEAKDSNSNSSSDDEVKGDLENPSALSLFKTPKLRIISIIMFYLFLVNSLAYFGIMYSTPQLAGDRFVNLCLLGVVEIPAYILCLLANRVIGRRYSISIFLFICAVCNLAVLFIPEETADGTNLHHLKTALVIIGKFGITGSYSAIYLYATEVYPTVIRNQAVGASSFFENIGGIAAPNMVYVESSLANLPLGIFGGMTIVGCILVLLLPETHNQPMPQTIDEIEKRVENRQRSRLFPCFGN</sequence>